<dbReference type="EMBL" id="MU277214">
    <property type="protein sequence ID" value="KAI0061123.1"/>
    <property type="molecule type" value="Genomic_DNA"/>
</dbReference>
<protein>
    <submittedName>
        <fullName evidence="1">Uncharacterized protein</fullName>
    </submittedName>
</protein>
<keyword evidence="2" id="KW-1185">Reference proteome</keyword>
<reference evidence="1" key="2">
    <citation type="journal article" date="2022" name="New Phytol.">
        <title>Evolutionary transition to the ectomycorrhizal habit in the genomes of a hyperdiverse lineage of mushroom-forming fungi.</title>
        <authorList>
            <person name="Looney B."/>
            <person name="Miyauchi S."/>
            <person name="Morin E."/>
            <person name="Drula E."/>
            <person name="Courty P.E."/>
            <person name="Kohler A."/>
            <person name="Kuo A."/>
            <person name="LaButti K."/>
            <person name="Pangilinan J."/>
            <person name="Lipzen A."/>
            <person name="Riley R."/>
            <person name="Andreopoulos W."/>
            <person name="He G."/>
            <person name="Johnson J."/>
            <person name="Nolan M."/>
            <person name="Tritt A."/>
            <person name="Barry K.W."/>
            <person name="Grigoriev I.V."/>
            <person name="Nagy L.G."/>
            <person name="Hibbett D."/>
            <person name="Henrissat B."/>
            <person name="Matheny P.B."/>
            <person name="Labbe J."/>
            <person name="Martin F.M."/>
        </authorList>
    </citation>
    <scope>NUCLEOTIDE SEQUENCE</scope>
    <source>
        <strain evidence="1">HHB10654</strain>
    </source>
</reference>
<proteinExistence type="predicted"/>
<evidence type="ECO:0000313" key="1">
    <source>
        <dbReference type="EMBL" id="KAI0061123.1"/>
    </source>
</evidence>
<evidence type="ECO:0000313" key="2">
    <source>
        <dbReference type="Proteomes" id="UP000814140"/>
    </source>
</evidence>
<sequence>MTITMDSSDLLIQALATRAGLLPTTPSNMSCQRYAAPHRVVCEEAVIAPAMHSSEGPPPSYSNSEWQKCVHPEGKPYYYHRQSGPAIVTEADMSQPVVLDLLNSWVEIVEEMAKDTQTPLSSSAELYLQLEEGNCRYYIVDHVNRSIFWLQKVHGDEVGLPHVVSDLHLSHALQAEYWRHVEVFCMHLPTCPNGALDDLISQFIQGQADHMTSVASTFPYAEDDCAKYLSLLRECRDAGRIIWVVARLSSVLAENRRLTHYGETHFRLDVCDKIYEAPAIQYNWLLSIVSWMLFNLPAAQNSRLDSLCVDDILYVHRWKAFHTAFLNEMKMNVTWVSFLGFTFRREQR</sequence>
<dbReference type="Proteomes" id="UP000814140">
    <property type="component" value="Unassembled WGS sequence"/>
</dbReference>
<organism evidence="1 2">
    <name type="scientific">Artomyces pyxidatus</name>
    <dbReference type="NCBI Taxonomy" id="48021"/>
    <lineage>
        <taxon>Eukaryota</taxon>
        <taxon>Fungi</taxon>
        <taxon>Dikarya</taxon>
        <taxon>Basidiomycota</taxon>
        <taxon>Agaricomycotina</taxon>
        <taxon>Agaricomycetes</taxon>
        <taxon>Russulales</taxon>
        <taxon>Auriscalpiaceae</taxon>
        <taxon>Artomyces</taxon>
    </lineage>
</organism>
<name>A0ACB8SXB0_9AGAM</name>
<reference evidence="1" key="1">
    <citation type="submission" date="2021-03" db="EMBL/GenBank/DDBJ databases">
        <authorList>
            <consortium name="DOE Joint Genome Institute"/>
            <person name="Ahrendt S."/>
            <person name="Looney B.P."/>
            <person name="Miyauchi S."/>
            <person name="Morin E."/>
            <person name="Drula E."/>
            <person name="Courty P.E."/>
            <person name="Chicoki N."/>
            <person name="Fauchery L."/>
            <person name="Kohler A."/>
            <person name="Kuo A."/>
            <person name="Labutti K."/>
            <person name="Pangilinan J."/>
            <person name="Lipzen A."/>
            <person name="Riley R."/>
            <person name="Andreopoulos W."/>
            <person name="He G."/>
            <person name="Johnson J."/>
            <person name="Barry K.W."/>
            <person name="Grigoriev I.V."/>
            <person name="Nagy L."/>
            <person name="Hibbett D."/>
            <person name="Henrissat B."/>
            <person name="Matheny P.B."/>
            <person name="Labbe J."/>
            <person name="Martin F."/>
        </authorList>
    </citation>
    <scope>NUCLEOTIDE SEQUENCE</scope>
    <source>
        <strain evidence="1">HHB10654</strain>
    </source>
</reference>
<gene>
    <name evidence="1" type="ORF">BV25DRAFT_794765</name>
</gene>
<comment type="caution">
    <text evidence="1">The sequence shown here is derived from an EMBL/GenBank/DDBJ whole genome shotgun (WGS) entry which is preliminary data.</text>
</comment>
<accession>A0ACB8SXB0</accession>